<dbReference type="EMBL" id="QZCH01000016">
    <property type="protein sequence ID" value="RJG42517.1"/>
    <property type="molecule type" value="Genomic_DNA"/>
</dbReference>
<dbReference type="GO" id="GO:0016787">
    <property type="term" value="F:hydrolase activity"/>
    <property type="evidence" value="ECO:0007669"/>
    <property type="project" value="UniProtKB-KW"/>
</dbReference>
<dbReference type="PANTHER" id="PTHR43798">
    <property type="entry name" value="MONOACYLGLYCEROL LIPASE"/>
    <property type="match status" value="1"/>
</dbReference>
<dbReference type="InterPro" id="IPR029058">
    <property type="entry name" value="AB_hydrolase_fold"/>
</dbReference>
<evidence type="ECO:0000256" key="2">
    <source>
        <dbReference type="ARBA" id="ARBA00022801"/>
    </source>
</evidence>
<dbReference type="GO" id="GO:0016020">
    <property type="term" value="C:membrane"/>
    <property type="evidence" value="ECO:0007669"/>
    <property type="project" value="TreeGrafter"/>
</dbReference>
<keyword evidence="5" id="KW-1185">Reference proteome</keyword>
<keyword evidence="2 4" id="KW-0378">Hydrolase</keyword>
<dbReference type="AlphaFoldDB" id="A0A418YDF4"/>
<dbReference type="Gene3D" id="3.40.50.1820">
    <property type="entry name" value="alpha/beta hydrolase"/>
    <property type="match status" value="1"/>
</dbReference>
<evidence type="ECO:0000313" key="5">
    <source>
        <dbReference type="Proteomes" id="UP000283255"/>
    </source>
</evidence>
<feature type="domain" description="AB hydrolase-1" evidence="3">
    <location>
        <begin position="29"/>
        <end position="156"/>
    </location>
</feature>
<evidence type="ECO:0000256" key="1">
    <source>
        <dbReference type="ARBA" id="ARBA00008645"/>
    </source>
</evidence>
<accession>A0A418YDF4</accession>
<name>A0A418YDF4_9GAMM</name>
<dbReference type="Pfam" id="PF00561">
    <property type="entry name" value="Abhydrolase_1"/>
    <property type="match status" value="1"/>
</dbReference>
<dbReference type="InterPro" id="IPR050266">
    <property type="entry name" value="AB_hydrolase_sf"/>
</dbReference>
<sequence>MVAVSYPITDGFIRGLSWQSGAAEDPCQTVLCLHGWLDNCHSFLPLLCEDTLTDVLQTQQAALEMVGRQSYSGLTQTSSWRFIAIDWPGHGHSSHKPHNYHFADWVGDLHQVVQALGPVHIIGHSLGGMVASCFAAAFPEWVRSLVLLESAGPLALAVTETTSHLRQALLKRQSPASSRAPKLRSLQQLQHAKARALALSIEDGISMVARDNVEEQGQYRWRHDQKLLQISPFRLAPAQAEQLVSSIKCPTLCLLAKQGHQQIADHFHARQDLFQQLSYQQLPGHHHFHIEHAEAVGQAVEEFFVKL</sequence>
<dbReference type="Proteomes" id="UP000283255">
    <property type="component" value="Unassembled WGS sequence"/>
</dbReference>
<dbReference type="InterPro" id="IPR000073">
    <property type="entry name" value="AB_hydrolase_1"/>
</dbReference>
<dbReference type="PANTHER" id="PTHR43798:SF14">
    <property type="entry name" value="SERINE HYDROLASE-LIKE PROTEIN DDB_G0286239"/>
    <property type="match status" value="1"/>
</dbReference>
<reference evidence="4 5" key="2">
    <citation type="submission" date="2019-01" db="EMBL/GenBank/DDBJ databases">
        <title>Motilimonas pumilus sp. nov., isolated from the gut of sea cucumber (Apostichopus japonicus).</title>
        <authorList>
            <person name="Wang F.-Q."/>
            <person name="Ren L.-H."/>
            <person name="Lin Y.-W."/>
            <person name="Sun G.-H."/>
            <person name="Du Z.-J."/>
            <person name="Zhao J.-X."/>
            <person name="Liu X.-J."/>
            <person name="Liu L.-J."/>
        </authorList>
    </citation>
    <scope>NUCLEOTIDE SEQUENCE [LARGE SCALE GENOMIC DNA]</scope>
    <source>
        <strain evidence="4 5">PLHSC7-2</strain>
    </source>
</reference>
<organism evidence="4 5">
    <name type="scientific">Motilimonas pumila</name>
    <dbReference type="NCBI Taxonomy" id="2303987"/>
    <lineage>
        <taxon>Bacteria</taxon>
        <taxon>Pseudomonadati</taxon>
        <taxon>Pseudomonadota</taxon>
        <taxon>Gammaproteobacteria</taxon>
        <taxon>Alteromonadales</taxon>
        <taxon>Alteromonadales genera incertae sedis</taxon>
        <taxon>Motilimonas</taxon>
    </lineage>
</organism>
<gene>
    <name evidence="4" type="ORF">D1Z90_12690</name>
</gene>
<dbReference type="SUPFAM" id="SSF53474">
    <property type="entry name" value="alpha/beta-Hydrolases"/>
    <property type="match status" value="1"/>
</dbReference>
<protein>
    <submittedName>
        <fullName evidence="4">Alpha/beta hydrolase</fullName>
    </submittedName>
</protein>
<comment type="caution">
    <text evidence="4">The sequence shown here is derived from an EMBL/GenBank/DDBJ whole genome shotgun (WGS) entry which is preliminary data.</text>
</comment>
<reference evidence="4 5" key="1">
    <citation type="submission" date="2018-09" db="EMBL/GenBank/DDBJ databases">
        <authorList>
            <person name="Wang F."/>
        </authorList>
    </citation>
    <scope>NUCLEOTIDE SEQUENCE [LARGE SCALE GENOMIC DNA]</scope>
    <source>
        <strain evidence="4 5">PLHSC7-2</strain>
    </source>
</reference>
<comment type="similarity">
    <text evidence="1">Belongs to the AB hydrolase superfamily.</text>
</comment>
<dbReference type="PRINTS" id="PR00111">
    <property type="entry name" value="ABHYDROLASE"/>
</dbReference>
<proteinExistence type="inferred from homology"/>
<evidence type="ECO:0000259" key="3">
    <source>
        <dbReference type="Pfam" id="PF00561"/>
    </source>
</evidence>
<evidence type="ECO:0000313" key="4">
    <source>
        <dbReference type="EMBL" id="RJG42517.1"/>
    </source>
</evidence>